<evidence type="ECO:0000256" key="1">
    <source>
        <dbReference type="SAM" id="MobiDB-lite"/>
    </source>
</evidence>
<dbReference type="AlphaFoldDB" id="A0AAV6VXB4"/>
<evidence type="ECO:0000313" key="2">
    <source>
        <dbReference type="EMBL" id="KAG8200171.1"/>
    </source>
</evidence>
<name>A0AAV6VXB4_9ARAC</name>
<feature type="compositionally biased region" description="Polar residues" evidence="1">
    <location>
        <begin position="58"/>
        <end position="75"/>
    </location>
</feature>
<feature type="compositionally biased region" description="Basic and acidic residues" evidence="1">
    <location>
        <begin position="96"/>
        <end position="115"/>
    </location>
</feature>
<proteinExistence type="predicted"/>
<feature type="region of interest" description="Disordered" evidence="1">
    <location>
        <begin position="212"/>
        <end position="232"/>
    </location>
</feature>
<accession>A0AAV6VXB4</accession>
<feature type="region of interest" description="Disordered" evidence="1">
    <location>
        <begin position="39"/>
        <end position="124"/>
    </location>
</feature>
<comment type="caution">
    <text evidence="2">The sequence shown here is derived from an EMBL/GenBank/DDBJ whole genome shotgun (WGS) entry which is preliminary data.</text>
</comment>
<dbReference type="Proteomes" id="UP000827092">
    <property type="component" value="Unassembled WGS sequence"/>
</dbReference>
<sequence length="262" mass="30261">MDGKPFKHTIFKKVITLGSPPPVEYKRYTHLQFIPGEGSQSFHEGLPLRKGNSKAKKPQSSAAGSQAFTFDNSSRMGARSKKSDFSSSYKTSHRNKQNEKMGYHGSERGYKQKDGYDEELSEKSSLYQMRKHDILNFKNSKKSERNPDVDFGRETTDEHQVLKKFPPHIEERINTIKKNISRSEVSNVEEKNMRSLGTRLADNTNMDGQIDFKMHSNHPNDHGKSEKSKYERYVNKNGSEIWVKTEESYTELHHKGKQDKNQ</sequence>
<evidence type="ECO:0000313" key="3">
    <source>
        <dbReference type="Proteomes" id="UP000827092"/>
    </source>
</evidence>
<reference evidence="2 3" key="1">
    <citation type="journal article" date="2022" name="Nat. Ecol. Evol.">
        <title>A masculinizing supergene underlies an exaggerated male reproductive morph in a spider.</title>
        <authorList>
            <person name="Hendrickx F."/>
            <person name="De Corte Z."/>
            <person name="Sonet G."/>
            <person name="Van Belleghem S.M."/>
            <person name="Kostlbacher S."/>
            <person name="Vangestel C."/>
        </authorList>
    </citation>
    <scope>NUCLEOTIDE SEQUENCE [LARGE SCALE GENOMIC DNA]</scope>
    <source>
        <strain evidence="2">W744_W776</strain>
    </source>
</reference>
<organism evidence="2 3">
    <name type="scientific">Oedothorax gibbosus</name>
    <dbReference type="NCBI Taxonomy" id="931172"/>
    <lineage>
        <taxon>Eukaryota</taxon>
        <taxon>Metazoa</taxon>
        <taxon>Ecdysozoa</taxon>
        <taxon>Arthropoda</taxon>
        <taxon>Chelicerata</taxon>
        <taxon>Arachnida</taxon>
        <taxon>Araneae</taxon>
        <taxon>Araneomorphae</taxon>
        <taxon>Entelegynae</taxon>
        <taxon>Araneoidea</taxon>
        <taxon>Linyphiidae</taxon>
        <taxon>Erigoninae</taxon>
        <taxon>Oedothorax</taxon>
    </lineage>
</organism>
<keyword evidence="3" id="KW-1185">Reference proteome</keyword>
<dbReference type="EMBL" id="JAFNEN010000018">
    <property type="protein sequence ID" value="KAG8200171.1"/>
    <property type="molecule type" value="Genomic_DNA"/>
</dbReference>
<protein>
    <submittedName>
        <fullName evidence="2">Uncharacterized protein</fullName>
    </submittedName>
</protein>
<gene>
    <name evidence="2" type="ORF">JTE90_024956</name>
</gene>
<feature type="region of interest" description="Disordered" evidence="1">
    <location>
        <begin position="137"/>
        <end position="159"/>
    </location>
</feature>